<dbReference type="Pfam" id="PF00155">
    <property type="entry name" value="Aminotran_1_2"/>
    <property type="match status" value="1"/>
</dbReference>
<accession>A0A1H2UUU9</accession>
<dbReference type="PANTHER" id="PTHR46577:SF2">
    <property type="entry name" value="TRANSCRIPTIONAL REGULATORY PROTEIN"/>
    <property type="match status" value="1"/>
</dbReference>
<dbReference type="Proteomes" id="UP000199515">
    <property type="component" value="Unassembled WGS sequence"/>
</dbReference>
<protein>
    <submittedName>
        <fullName evidence="2">Enduracididine biosynthesis enzyme MppQ</fullName>
    </submittedName>
</protein>
<name>A0A1H2UUU9_9PSEU</name>
<evidence type="ECO:0000313" key="3">
    <source>
        <dbReference type="Proteomes" id="UP000199515"/>
    </source>
</evidence>
<dbReference type="STRING" id="589385.SAMN05421504_101995"/>
<sequence>MNSAGPLSHRRRWSQGVVQQVSPAEVTDLGPGYLEPGLLPVDLLAKAYREALSEFGSAALAYGDDQGALPFRAAAARRAGCTEAQVLVTAGTSHALYLIATMFASKEDVVLVERYAYDLGRKILTDRGLRTRAVAMDADGMDPEALHDAIVAERGRVAFVYLNPTFHNPTGIVVPEARRRALLEVAARHGVLVVEDDAYADLTLDGVVPPSMAELAGYEGVIRLRTFSKTIAPGLRLGFLIADPRTVKRLVHHGLFASGGSANHVTSLAVATLLESGDYDRHLAWLRAQLKARRDALVGNLTGPFEFDVPAGGYFLWLRFAEEARVPAEVTVAAGARFGDGPGSAVRLAYSLNSPDRLAAAGRALAGSWIPSLERT</sequence>
<keyword evidence="3" id="KW-1185">Reference proteome</keyword>
<dbReference type="Gene3D" id="3.40.640.10">
    <property type="entry name" value="Type I PLP-dependent aspartate aminotransferase-like (Major domain)"/>
    <property type="match status" value="1"/>
</dbReference>
<organism evidence="2 3">
    <name type="scientific">Amycolatopsis xylanica</name>
    <dbReference type="NCBI Taxonomy" id="589385"/>
    <lineage>
        <taxon>Bacteria</taxon>
        <taxon>Bacillati</taxon>
        <taxon>Actinomycetota</taxon>
        <taxon>Actinomycetes</taxon>
        <taxon>Pseudonocardiales</taxon>
        <taxon>Pseudonocardiaceae</taxon>
        <taxon>Amycolatopsis</taxon>
    </lineage>
</organism>
<reference evidence="2 3" key="1">
    <citation type="submission" date="2016-10" db="EMBL/GenBank/DDBJ databases">
        <authorList>
            <person name="de Groot N.N."/>
        </authorList>
    </citation>
    <scope>NUCLEOTIDE SEQUENCE [LARGE SCALE GENOMIC DNA]</scope>
    <source>
        <strain evidence="2 3">CPCC 202699</strain>
    </source>
</reference>
<dbReference type="OrthoDB" id="199743at2"/>
<gene>
    <name evidence="2" type="ORF">SAMN05421504_101995</name>
</gene>
<dbReference type="PANTHER" id="PTHR46577">
    <property type="entry name" value="HTH-TYPE TRANSCRIPTIONAL REGULATORY PROTEIN GABR"/>
    <property type="match status" value="1"/>
</dbReference>
<dbReference type="InterPro" id="IPR015421">
    <property type="entry name" value="PyrdxlP-dep_Trfase_major"/>
</dbReference>
<proteinExistence type="predicted"/>
<dbReference type="GO" id="GO:0030170">
    <property type="term" value="F:pyridoxal phosphate binding"/>
    <property type="evidence" value="ECO:0007669"/>
    <property type="project" value="InterPro"/>
</dbReference>
<dbReference type="EMBL" id="FNON01000001">
    <property type="protein sequence ID" value="SDW59364.1"/>
    <property type="molecule type" value="Genomic_DNA"/>
</dbReference>
<feature type="domain" description="Aminotransferase class I/classII large" evidence="1">
    <location>
        <begin position="45"/>
        <end position="323"/>
    </location>
</feature>
<dbReference type="CDD" id="cd00609">
    <property type="entry name" value="AAT_like"/>
    <property type="match status" value="1"/>
</dbReference>
<dbReference type="InterPro" id="IPR004839">
    <property type="entry name" value="Aminotransferase_I/II_large"/>
</dbReference>
<dbReference type="AlphaFoldDB" id="A0A1H2UUU9"/>
<dbReference type="InterPro" id="IPR051446">
    <property type="entry name" value="HTH_trans_reg/aminotransferase"/>
</dbReference>
<dbReference type="RefSeq" id="WP_091287076.1">
    <property type="nucleotide sequence ID" value="NZ_FNON01000001.1"/>
</dbReference>
<evidence type="ECO:0000313" key="2">
    <source>
        <dbReference type="EMBL" id="SDW59364.1"/>
    </source>
</evidence>
<evidence type="ECO:0000259" key="1">
    <source>
        <dbReference type="Pfam" id="PF00155"/>
    </source>
</evidence>
<dbReference type="InterPro" id="IPR015424">
    <property type="entry name" value="PyrdxlP-dep_Trfase"/>
</dbReference>
<dbReference type="SUPFAM" id="SSF53383">
    <property type="entry name" value="PLP-dependent transferases"/>
    <property type="match status" value="1"/>
</dbReference>